<protein>
    <submittedName>
        <fullName evidence="1">Uncharacterized protein</fullName>
    </submittedName>
</protein>
<gene>
    <name evidence="1" type="ORF">LSINAPIS_LOCUS2262</name>
</gene>
<reference evidence="1 2" key="1">
    <citation type="submission" date="2017-07" db="EMBL/GenBank/DDBJ databases">
        <authorList>
            <person name="Talla V."/>
            <person name="Backstrom N."/>
        </authorList>
    </citation>
    <scope>NUCLEOTIDE SEQUENCE [LARGE SCALE GENOMIC DNA]</scope>
</reference>
<dbReference type="EMBL" id="FZQP02000448">
    <property type="protein sequence ID" value="VVC89034.1"/>
    <property type="molecule type" value="Genomic_DNA"/>
</dbReference>
<organism evidence="1 2">
    <name type="scientific">Leptidea sinapis</name>
    <dbReference type="NCBI Taxonomy" id="189913"/>
    <lineage>
        <taxon>Eukaryota</taxon>
        <taxon>Metazoa</taxon>
        <taxon>Ecdysozoa</taxon>
        <taxon>Arthropoda</taxon>
        <taxon>Hexapoda</taxon>
        <taxon>Insecta</taxon>
        <taxon>Pterygota</taxon>
        <taxon>Neoptera</taxon>
        <taxon>Endopterygota</taxon>
        <taxon>Lepidoptera</taxon>
        <taxon>Glossata</taxon>
        <taxon>Ditrysia</taxon>
        <taxon>Papilionoidea</taxon>
        <taxon>Pieridae</taxon>
        <taxon>Dismorphiinae</taxon>
        <taxon>Leptidea</taxon>
    </lineage>
</organism>
<dbReference type="Proteomes" id="UP000324832">
    <property type="component" value="Unassembled WGS sequence"/>
</dbReference>
<dbReference type="Gene3D" id="2.30.30.100">
    <property type="match status" value="1"/>
</dbReference>
<evidence type="ECO:0000313" key="2">
    <source>
        <dbReference type="Proteomes" id="UP000324832"/>
    </source>
</evidence>
<name>A0A5E4PUS8_9NEOP</name>
<dbReference type="AlphaFoldDB" id="A0A5E4PUS8"/>
<accession>A0A5E4PUS8</accession>
<sequence length="91" mass="10136">MAKVKKRVQKQNARGQLRANFLKTVIALKGKQCNVLTCEDSKLQGTFEALKPRGTRVVLSDVITPANQIMSAAIIKHGDTLNYQNLRLDEV</sequence>
<dbReference type="GO" id="GO:0034719">
    <property type="term" value="C:SMN-Sm protein complex"/>
    <property type="evidence" value="ECO:0007669"/>
    <property type="project" value="InterPro"/>
</dbReference>
<proteinExistence type="predicted"/>
<evidence type="ECO:0000313" key="1">
    <source>
        <dbReference type="EMBL" id="VVC89034.1"/>
    </source>
</evidence>
<dbReference type="Pfam" id="PF11095">
    <property type="entry name" value="Gemin7"/>
    <property type="match status" value="1"/>
</dbReference>
<dbReference type="InterPro" id="IPR020338">
    <property type="entry name" value="SMN_gemin7"/>
</dbReference>
<keyword evidence="2" id="KW-1185">Reference proteome</keyword>